<comment type="caution">
    <text evidence="2">The sequence shown here is derived from an EMBL/GenBank/DDBJ whole genome shotgun (WGS) entry which is preliminary data.</text>
</comment>
<dbReference type="Pfam" id="PF13243">
    <property type="entry name" value="SQHop_cyclase_C"/>
    <property type="match status" value="1"/>
</dbReference>
<dbReference type="Proteomes" id="UP000440096">
    <property type="component" value="Unassembled WGS sequence"/>
</dbReference>
<dbReference type="PANTHER" id="PTHR31739:SF25">
    <property type="entry name" value="(E,E)-GERANYLLINALOOL SYNTHASE"/>
    <property type="match status" value="1"/>
</dbReference>
<dbReference type="RefSeq" id="WP_154759218.1">
    <property type="nucleotide sequence ID" value="NZ_WMBA01000043.1"/>
</dbReference>
<dbReference type="InterPro" id="IPR032696">
    <property type="entry name" value="SQ_cyclase_C"/>
</dbReference>
<dbReference type="InterPro" id="IPR008930">
    <property type="entry name" value="Terpenoid_cyclase/PrenylTrfase"/>
</dbReference>
<dbReference type="EMBL" id="WMBA01000043">
    <property type="protein sequence ID" value="MTD57076.1"/>
    <property type="molecule type" value="Genomic_DNA"/>
</dbReference>
<feature type="domain" description="Squalene cyclase C-terminal" evidence="1">
    <location>
        <begin position="336"/>
        <end position="434"/>
    </location>
</feature>
<evidence type="ECO:0000313" key="2">
    <source>
        <dbReference type="EMBL" id="MTD57076.1"/>
    </source>
</evidence>
<dbReference type="GO" id="GO:0016102">
    <property type="term" value="P:diterpenoid biosynthetic process"/>
    <property type="evidence" value="ECO:0007669"/>
    <property type="project" value="TreeGrafter"/>
</dbReference>
<keyword evidence="3" id="KW-1185">Reference proteome</keyword>
<dbReference type="Gene3D" id="1.50.10.20">
    <property type="match status" value="1"/>
</dbReference>
<dbReference type="GO" id="GO:0010333">
    <property type="term" value="F:terpene synthase activity"/>
    <property type="evidence" value="ECO:0007669"/>
    <property type="project" value="InterPro"/>
</dbReference>
<dbReference type="InterPro" id="IPR050148">
    <property type="entry name" value="Terpene_synthase-like"/>
</dbReference>
<protein>
    <recommendedName>
        <fullName evidence="1">Squalene cyclase C-terminal domain-containing protein</fullName>
    </recommendedName>
</protein>
<gene>
    <name evidence="2" type="ORF">GKO32_24315</name>
</gene>
<name>A0A6N7Z8T5_9PSEU</name>
<evidence type="ECO:0000259" key="1">
    <source>
        <dbReference type="Pfam" id="PF13243"/>
    </source>
</evidence>
<dbReference type="SUPFAM" id="SSF48239">
    <property type="entry name" value="Terpenoid cyclases/Protein prenyltransferases"/>
    <property type="match status" value="1"/>
</dbReference>
<evidence type="ECO:0000313" key="3">
    <source>
        <dbReference type="Proteomes" id="UP000440096"/>
    </source>
</evidence>
<proteinExistence type="predicted"/>
<dbReference type="PANTHER" id="PTHR31739">
    <property type="entry name" value="ENT-COPALYL DIPHOSPHATE SYNTHASE, CHLOROPLASTIC"/>
    <property type="match status" value="1"/>
</dbReference>
<organism evidence="2 3">
    <name type="scientific">Amycolatopsis pithecellobii</name>
    <dbReference type="NCBI Taxonomy" id="664692"/>
    <lineage>
        <taxon>Bacteria</taxon>
        <taxon>Bacillati</taxon>
        <taxon>Actinomycetota</taxon>
        <taxon>Actinomycetes</taxon>
        <taxon>Pseudonocardiales</taxon>
        <taxon>Pseudonocardiaceae</taxon>
        <taxon>Amycolatopsis</taxon>
    </lineage>
</organism>
<dbReference type="AlphaFoldDB" id="A0A6N7Z8T5"/>
<reference evidence="2 3" key="1">
    <citation type="submission" date="2019-11" db="EMBL/GenBank/DDBJ databases">
        <title>Draft genome of Amycolatopsis RM579.</title>
        <authorList>
            <person name="Duangmal K."/>
            <person name="Mingma R."/>
        </authorList>
    </citation>
    <scope>NUCLEOTIDE SEQUENCE [LARGE SCALE GENOMIC DNA]</scope>
    <source>
        <strain evidence="2 3">RM579</strain>
    </source>
</reference>
<dbReference type="GO" id="GO:0000287">
    <property type="term" value="F:magnesium ion binding"/>
    <property type="evidence" value="ECO:0007669"/>
    <property type="project" value="TreeGrafter"/>
</dbReference>
<dbReference type="OrthoDB" id="9758578at2"/>
<accession>A0A6N7Z8T5</accession>
<sequence length="521" mass="55711">MNLADEAQRLLAAMATDSFGDFSPSLYETARVVALAPRLAGHAGRIRFLLGEQKTSGEWGGPGAYALLPTLSATDALFAELTRTADPQAVRAVHRGLLALSGMLERDIALPDTVAIEILVPYLVITLNTRLAGLEANPLPGLEFWRHGPRLPVPPGARPELLVRLREAVERGAALPDKLWHSLEMLGPVARGASFVHAGRFGVGCSPAATAAWFGTEAAQGNPHPGVRYLEHLQARHGGPVPVAAPLDVFERAWVLTTLTDVGLPVTVPPELTAGLRAAFGASGAPGGAGLPPDADDTATALHALANLGMPYPLDCLWEYQVGEHFATYPDERTSSVSTNAHVLQALAAYPPGDSRIAATMTGLARWLGDRQQADGSWTDKWHASPYYATQACVVALAGREESVAVTRKSVRWALETQHDNGSWGFWEGTHEETAYAVQILVRADADLVDPAIERAAADGCAYLLENTGGPCPPLWHDKDLYTPSRIIHAETLAALHVAGTHPRVAARLARRRGERTERTA</sequence>
<dbReference type="Gene3D" id="1.50.10.160">
    <property type="match status" value="1"/>
</dbReference>